<feature type="compositionally biased region" description="Polar residues" evidence="1">
    <location>
        <begin position="882"/>
        <end position="891"/>
    </location>
</feature>
<comment type="caution">
    <text evidence="3">The sequence shown here is derived from an EMBL/GenBank/DDBJ whole genome shotgun (WGS) entry which is preliminary data.</text>
</comment>
<feature type="compositionally biased region" description="Polar residues" evidence="1">
    <location>
        <begin position="410"/>
        <end position="433"/>
    </location>
</feature>
<feature type="compositionally biased region" description="Low complexity" evidence="1">
    <location>
        <begin position="657"/>
        <end position="701"/>
    </location>
</feature>
<organism evidence="3 4">
    <name type="scientific">Chlamydomonas schloesseri</name>
    <dbReference type="NCBI Taxonomy" id="2026947"/>
    <lineage>
        <taxon>Eukaryota</taxon>
        <taxon>Viridiplantae</taxon>
        <taxon>Chlorophyta</taxon>
        <taxon>core chlorophytes</taxon>
        <taxon>Chlorophyceae</taxon>
        <taxon>CS clade</taxon>
        <taxon>Chlamydomonadales</taxon>
        <taxon>Chlamydomonadaceae</taxon>
        <taxon>Chlamydomonas</taxon>
    </lineage>
</organism>
<gene>
    <name evidence="3" type="ORF">HYH02_013248</name>
</gene>
<keyword evidence="2" id="KW-0812">Transmembrane</keyword>
<keyword evidence="2" id="KW-0472">Membrane</keyword>
<feature type="region of interest" description="Disordered" evidence="1">
    <location>
        <begin position="136"/>
        <end position="163"/>
    </location>
</feature>
<feature type="transmembrane region" description="Helical" evidence="2">
    <location>
        <begin position="1981"/>
        <end position="2006"/>
    </location>
</feature>
<reference evidence="3" key="1">
    <citation type="journal article" date="2020" name="bioRxiv">
        <title>Comparative genomics of Chlamydomonas.</title>
        <authorList>
            <person name="Craig R.J."/>
            <person name="Hasan A.R."/>
            <person name="Ness R.W."/>
            <person name="Keightley P.D."/>
        </authorList>
    </citation>
    <scope>NUCLEOTIDE SEQUENCE</scope>
    <source>
        <strain evidence="3">CCAP 11/173</strain>
    </source>
</reference>
<evidence type="ECO:0000313" key="4">
    <source>
        <dbReference type="Proteomes" id="UP000613740"/>
    </source>
</evidence>
<keyword evidence="2" id="KW-1133">Transmembrane helix</keyword>
<dbReference type="PANTHER" id="PTHR33331">
    <property type="entry name" value="COILED-COIL DOMAIN-CONTAINING PROTEIN 162"/>
    <property type="match status" value="1"/>
</dbReference>
<keyword evidence="4" id="KW-1185">Reference proteome</keyword>
<feature type="compositionally biased region" description="Basic residues" evidence="1">
    <location>
        <begin position="629"/>
        <end position="649"/>
    </location>
</feature>
<name>A0A835STP7_9CHLO</name>
<feature type="region of interest" description="Disordered" evidence="1">
    <location>
        <begin position="775"/>
        <end position="803"/>
    </location>
</feature>
<feature type="compositionally biased region" description="Low complexity" evidence="1">
    <location>
        <begin position="1844"/>
        <end position="1866"/>
    </location>
</feature>
<feature type="compositionally biased region" description="Low complexity" evidence="1">
    <location>
        <begin position="1169"/>
        <end position="1180"/>
    </location>
</feature>
<dbReference type="PANTHER" id="PTHR33331:SF13">
    <property type="entry name" value="COILED-COIL DOMAIN CONTAINING 162"/>
    <property type="match status" value="1"/>
</dbReference>
<feature type="compositionally biased region" description="Low complexity" evidence="1">
    <location>
        <begin position="775"/>
        <end position="799"/>
    </location>
</feature>
<feature type="compositionally biased region" description="Low complexity" evidence="1">
    <location>
        <begin position="1912"/>
        <end position="1930"/>
    </location>
</feature>
<feature type="compositionally biased region" description="Low complexity" evidence="1">
    <location>
        <begin position="222"/>
        <end position="241"/>
    </location>
</feature>
<evidence type="ECO:0000256" key="1">
    <source>
        <dbReference type="SAM" id="MobiDB-lite"/>
    </source>
</evidence>
<protein>
    <submittedName>
        <fullName evidence="3">Uncharacterized protein</fullName>
    </submittedName>
</protein>
<dbReference type="OrthoDB" id="551112at2759"/>
<feature type="compositionally biased region" description="Basic and acidic residues" evidence="1">
    <location>
        <begin position="1960"/>
        <end position="1970"/>
    </location>
</feature>
<feature type="region of interest" description="Disordered" evidence="1">
    <location>
        <begin position="846"/>
        <end position="910"/>
    </location>
</feature>
<feature type="compositionally biased region" description="Low complexity" evidence="1">
    <location>
        <begin position="27"/>
        <end position="44"/>
    </location>
</feature>
<sequence length="2069" mass="209762">MSYERSSQDFISQLQGLLGQVGSPSLGVEARAGPQAAAGTAMPPALQPPVQTPLSMQGEAAMAASMPTQPRAALTARETGVGSLAALAMSLDKEITELLGGEPPVRPAQQQPTVAPQLATPAPLASVQSQAHALSVQTTSASAQPLRAQQQAQQRAQQRAPIEPSMPAAADKLLVSSTAAAADKLADILREFGSAGAVAPVAPAADSRPSARSTAASAASALSEAVVTPTPKEGATATAAGPGPGLGSGTHAGSAATAEPAGAGSAAAAAVSLPPGAIGELWSVLQASKQNAARLAADLKAAQQEAEEAKERQEEADDLACMFQTQLQTRQQQLSSWTTAMLEMQEREASAKEMLRTAQDRCTQLAQQAKQAQHVAVTAQLRLERILADQQKQQQEMQRLREAAAHASEFQASPANTWPRQSPRSRPSHTGSEQDSEQAALDLRSLRAEMAAAQSRATRAELELAVARNRAVMAQQELADEEERARRAATATGAAQEELERTKAALELMGRDHDRLRMQLEELRQQLRARDEAEARRATEAAVQAAKAAVTTLVAAEASASRGHHQPAPRSFGSPNSANGNVLLPVMGGAGWGAGSAAGTGSPLLNTLLSTGDVVAHGSTTVATAEHAYRHHHQHQPYQHHAHQSHHQHAFPTSLDQQEQQQGQRQLRPVQAPQQQPPQSGAGGIPAAATTSRSSPGPVSGGVSMLTLAQYRAGAEDGACAARDTPEVSSISHGYDNLIGSASSASSSDEGSAGAGASGRGSVMARLGAAAAAAQKHGPASPAGLGPAAGASSKAAGGAVQDSNANLDTSEHAASAGQQQPHAALQVPMQNRPWSGRRTSLLLLDPADLPVGDAGPPSRYGSQRRRSAVAIHPRRSQEEMLTPTSSPSGLTAPSGEVAAQGRPSGNGKAVVAADGEEPESRLRHYVGMHGARGRAAGAGGRGSMEGDAGSELRLRPVLGPHQSMVHKPRHLVSPPRRASSHDNQAPVRDVATGSNALPGASAVPGPEALRTSGPPSVRASIGIVGASAVTSGGLTSPSVGTGRAMRMLLDASCSSGGAGGGAGGGARSSVAISIGGGLTDEMVPLSRAPSSARRRLSFARSSTATGVAPRTGRYSGSGLAAAGAGGGAAPPPPHPAQATPPDTSAATRAWVQSVSRRSVQSGNAAGVPSANAADGASSSNTQRSPLDSPAVGVDSVVDEMLRRVQSAERAWEAAIAERNESGAGAGAREHGEGAGAAAQPQPTLAELRMQLAAAAGPRMPPAASPSIPAAGTRFRRESVGAVTHSETPLDAVVGGARSDSSAPEHTQLSTCPTAAPRPQAQLNSQAPPAATPSGAPASATQPGGPQSACKTDSGAPHGVVVAVPKAAEEKARPSHQPQVTTAQPSNATAQTPLATPPRLSLQTAPRQAFKSFPDPEPSDSPRERVRHTPRRGGRRSRSPSPGPSPARPSPALRGPAGNASDLASALPSYGGAASIAPAAPTAIAASQVPKAAEPMGDAAPAPLETIRRPAAAVPVPFQPAALEATVATREQLAQVYGAHKDTTQETSLASPCEATAHNNTQPRQLTPASLNDSASTVAHGYDVRYAAGAAATGAGCSLASRADAAAAAGLAQAFPTAFHGVVASSTVAGPDPVHGSAILYGQPEDQQAAVDPYAAAGADAEAAALMRQLLLTPRSRMLSPAQVDSYRVSASLAASSVADSLAAVGDSRVGGSFAFGRAGPAELLPVHLENAPPLPQLQQQQLGRGAGVAAGGGRPSGVLSPVAEQRALEARVVKAHGLDAGLAPLRVYARSTSAGEVVQSGGARSPGCVATPVAAQQPRVVQRRGKPWWLRLLLATVGRGRGAHGSAASGPSSSASSSDSSDRLPSYMQLGSPDRRVQVTTAAGAPASPMHARLGTSSPYAVRDPRFSARVVTVPSSPQPTSVSPRSPSQLGATSLSPSGAAVLGRRNDVARSAQQRGGATEKRAAKDGQKSGVGAELQQALINAAIAAGGVAIGVAVVLGVAGFAEHAVAKRRLRMDDEEAPALACGCKPQAAPRREQRRPKEVAERRGPQEVAEIEEGQAGVPPGRD</sequence>
<feature type="region of interest" description="Disordered" evidence="1">
    <location>
        <begin position="557"/>
        <end position="576"/>
    </location>
</feature>
<feature type="region of interest" description="Disordered" evidence="1">
    <location>
        <begin position="397"/>
        <end position="439"/>
    </location>
</feature>
<dbReference type="InterPro" id="IPR040401">
    <property type="entry name" value="CCDC162"/>
</dbReference>
<feature type="region of interest" description="Disordered" evidence="1">
    <location>
        <begin position="1220"/>
        <end position="1240"/>
    </location>
</feature>
<feature type="compositionally biased region" description="Polar residues" evidence="1">
    <location>
        <begin position="1375"/>
        <end position="1393"/>
    </location>
</feature>
<feature type="region of interest" description="Disordered" evidence="1">
    <location>
        <begin position="1912"/>
        <end position="1971"/>
    </location>
</feature>
<proteinExistence type="predicted"/>
<feature type="compositionally biased region" description="Low complexity" evidence="1">
    <location>
        <begin position="147"/>
        <end position="160"/>
    </location>
</feature>
<feature type="region of interest" description="Disordered" evidence="1">
    <location>
        <begin position="629"/>
        <end position="701"/>
    </location>
</feature>
<feature type="region of interest" description="Disordered" evidence="1">
    <location>
        <begin position="2028"/>
        <end position="2069"/>
    </location>
</feature>
<evidence type="ECO:0000256" key="2">
    <source>
        <dbReference type="SAM" id="Phobius"/>
    </source>
</evidence>
<feature type="region of interest" description="Disordered" evidence="1">
    <location>
        <begin position="1841"/>
        <end position="1874"/>
    </location>
</feature>
<accession>A0A835STP7</accession>
<dbReference type="Proteomes" id="UP000613740">
    <property type="component" value="Unassembled WGS sequence"/>
</dbReference>
<feature type="region of interest" description="Disordered" evidence="1">
    <location>
        <begin position="23"/>
        <end position="74"/>
    </location>
</feature>
<feature type="compositionally biased region" description="Polar residues" evidence="1">
    <location>
        <begin position="1298"/>
        <end position="1312"/>
    </location>
</feature>
<dbReference type="EMBL" id="JAEHOD010000071">
    <property type="protein sequence ID" value="KAG2431671.1"/>
    <property type="molecule type" value="Genomic_DNA"/>
</dbReference>
<evidence type="ECO:0000313" key="3">
    <source>
        <dbReference type="EMBL" id="KAG2431671.1"/>
    </source>
</evidence>
<feature type="compositionally biased region" description="Basic residues" evidence="1">
    <location>
        <begin position="1424"/>
        <end position="1437"/>
    </location>
</feature>
<feature type="region of interest" description="Disordered" evidence="1">
    <location>
        <begin position="1277"/>
        <end position="1459"/>
    </location>
</feature>
<feature type="compositionally biased region" description="Low complexity" evidence="1">
    <location>
        <begin position="1324"/>
        <end position="1346"/>
    </location>
</feature>
<feature type="region of interest" description="Disordered" evidence="1">
    <location>
        <begin position="222"/>
        <end position="258"/>
    </location>
</feature>
<feature type="compositionally biased region" description="Low complexity" evidence="1">
    <location>
        <begin position="1151"/>
        <end position="1161"/>
    </location>
</feature>
<feature type="compositionally biased region" description="Basic and acidic residues" evidence="1">
    <location>
        <begin position="2035"/>
        <end position="2051"/>
    </location>
</feature>
<feature type="region of interest" description="Disordered" evidence="1">
    <location>
        <begin position="967"/>
        <end position="1014"/>
    </location>
</feature>
<feature type="region of interest" description="Disordered" evidence="1">
    <location>
        <begin position="1080"/>
        <end position="1192"/>
    </location>
</feature>